<evidence type="ECO:0000259" key="3">
    <source>
        <dbReference type="Pfam" id="PF13505"/>
    </source>
</evidence>
<feature type="chain" id="PRO_5015762807" description="Outer membrane protein beta-barrel domain-containing protein" evidence="2">
    <location>
        <begin position="32"/>
        <end position="211"/>
    </location>
</feature>
<feature type="domain" description="Outer membrane protein beta-barrel" evidence="3">
    <location>
        <begin position="47"/>
        <end position="211"/>
    </location>
</feature>
<evidence type="ECO:0000256" key="1">
    <source>
        <dbReference type="ARBA" id="ARBA00022729"/>
    </source>
</evidence>
<evidence type="ECO:0000313" key="5">
    <source>
        <dbReference type="Proteomes" id="UP000244810"/>
    </source>
</evidence>
<dbReference type="InterPro" id="IPR027385">
    <property type="entry name" value="Beta-barrel_OMP"/>
</dbReference>
<dbReference type="Pfam" id="PF13505">
    <property type="entry name" value="OMP_b-brl"/>
    <property type="match status" value="1"/>
</dbReference>
<keyword evidence="5" id="KW-1185">Reference proteome</keyword>
<dbReference type="Gene3D" id="2.40.160.20">
    <property type="match status" value="1"/>
</dbReference>
<dbReference type="SUPFAM" id="SSF56925">
    <property type="entry name" value="OMPA-like"/>
    <property type="match status" value="1"/>
</dbReference>
<dbReference type="EMBL" id="QDDR01000003">
    <property type="protein sequence ID" value="PVE48134.1"/>
    <property type="molecule type" value="Genomic_DNA"/>
</dbReference>
<sequence length="211" mass="22642">MVNTMTSTKSLVTRVSALALACALPIVPALASGPVAPPPQVVDYVMPAPAFDWAGAYGGLSYSAVSGRITQAPGGTPDMESVNGWGAFAGYNWQRGNFVFGPELSYIDFEANYPPFINQQRNALELRARAGYAVNNVMFYGFVGAARSEFFGGGVWNSENGVSYGLGAQFHVRNNFFVGVEAARRNMSFSTGGADIENDIDTISLRFGYQF</sequence>
<dbReference type="Proteomes" id="UP000244810">
    <property type="component" value="Unassembled WGS sequence"/>
</dbReference>
<gene>
    <name evidence="4" type="ORF">DDE23_08335</name>
</gene>
<dbReference type="AlphaFoldDB" id="A0A2T7UTZ9"/>
<evidence type="ECO:0000256" key="2">
    <source>
        <dbReference type="SAM" id="SignalP"/>
    </source>
</evidence>
<evidence type="ECO:0000313" key="4">
    <source>
        <dbReference type="EMBL" id="PVE48134.1"/>
    </source>
</evidence>
<name>A0A2T7UTZ9_9RHOB</name>
<proteinExistence type="predicted"/>
<feature type="signal peptide" evidence="2">
    <location>
        <begin position="1"/>
        <end position="31"/>
    </location>
</feature>
<comment type="caution">
    <text evidence="4">The sequence shown here is derived from an EMBL/GenBank/DDBJ whole genome shotgun (WGS) entry which is preliminary data.</text>
</comment>
<keyword evidence="1 2" id="KW-0732">Signal</keyword>
<organism evidence="4 5">
    <name type="scientific">Pararhodobacter aggregans</name>
    <dbReference type="NCBI Taxonomy" id="404875"/>
    <lineage>
        <taxon>Bacteria</taxon>
        <taxon>Pseudomonadati</taxon>
        <taxon>Pseudomonadota</taxon>
        <taxon>Alphaproteobacteria</taxon>
        <taxon>Rhodobacterales</taxon>
        <taxon>Paracoccaceae</taxon>
        <taxon>Pararhodobacter</taxon>
    </lineage>
</organism>
<accession>A0A2T7UTZ9</accession>
<protein>
    <recommendedName>
        <fullName evidence="3">Outer membrane protein beta-barrel domain-containing protein</fullName>
    </recommendedName>
</protein>
<dbReference type="InterPro" id="IPR011250">
    <property type="entry name" value="OMP/PagP_B-barrel"/>
</dbReference>
<reference evidence="4 5" key="1">
    <citation type="journal article" date="2011" name="Syst. Appl. Microbiol.">
        <title>Defluviimonas denitrificans gen. nov., sp. nov., and Pararhodobacter aggregans gen. nov., sp. nov., non-phototrophic Rhodobacteraceae from the biofilter of a marine aquaculture.</title>
        <authorList>
            <person name="Foesel B.U."/>
            <person name="Drake H.L."/>
            <person name="Schramm A."/>
        </authorList>
    </citation>
    <scope>NUCLEOTIDE SEQUENCE [LARGE SCALE GENOMIC DNA]</scope>
    <source>
        <strain evidence="4 5">D1-19</strain>
    </source>
</reference>